<evidence type="ECO:0000256" key="6">
    <source>
        <dbReference type="PROSITE-ProRule" id="PRU00221"/>
    </source>
</evidence>
<dbReference type="InterPro" id="IPR051243">
    <property type="entry name" value="PcG_WD-repeat"/>
</dbReference>
<dbReference type="SUPFAM" id="SSF50978">
    <property type="entry name" value="WD40 repeat-like"/>
    <property type="match status" value="1"/>
</dbReference>
<evidence type="ECO:0000256" key="5">
    <source>
        <dbReference type="ARBA" id="ARBA00023163"/>
    </source>
</evidence>
<dbReference type="InterPro" id="IPR019775">
    <property type="entry name" value="WD40_repeat_CS"/>
</dbReference>
<feature type="repeat" description="WD" evidence="6">
    <location>
        <begin position="168"/>
        <end position="209"/>
    </location>
</feature>
<accession>A0A915JB74</accession>
<evidence type="ECO:0000256" key="3">
    <source>
        <dbReference type="ARBA" id="ARBA00022737"/>
    </source>
</evidence>
<dbReference type="InterPro" id="IPR001680">
    <property type="entry name" value="WD40_rpt"/>
</dbReference>
<keyword evidence="5" id="KW-0804">Transcription</keyword>
<feature type="repeat" description="WD" evidence="6">
    <location>
        <begin position="122"/>
        <end position="164"/>
    </location>
</feature>
<dbReference type="InterPro" id="IPR015943">
    <property type="entry name" value="WD40/YVTN_repeat-like_dom_sf"/>
</dbReference>
<dbReference type="Proteomes" id="UP000887565">
    <property type="component" value="Unplaced"/>
</dbReference>
<dbReference type="InterPro" id="IPR036322">
    <property type="entry name" value="WD40_repeat_dom_sf"/>
</dbReference>
<dbReference type="OMA" id="VWEMDPS"/>
<keyword evidence="3" id="KW-0677">Repeat</keyword>
<dbReference type="SMART" id="SM00320">
    <property type="entry name" value="WD40"/>
    <property type="match status" value="5"/>
</dbReference>
<evidence type="ECO:0000256" key="1">
    <source>
        <dbReference type="ARBA" id="ARBA00008075"/>
    </source>
</evidence>
<reference evidence="8" key="1">
    <citation type="submission" date="2022-11" db="UniProtKB">
        <authorList>
            <consortium name="WormBaseParasite"/>
        </authorList>
    </citation>
    <scope>IDENTIFICATION</scope>
</reference>
<keyword evidence="7" id="KW-1185">Reference proteome</keyword>
<dbReference type="PROSITE" id="PS00678">
    <property type="entry name" value="WD_REPEATS_1"/>
    <property type="match status" value="1"/>
</dbReference>
<evidence type="ECO:0000256" key="4">
    <source>
        <dbReference type="ARBA" id="ARBA00023015"/>
    </source>
</evidence>
<evidence type="ECO:0000313" key="7">
    <source>
        <dbReference type="Proteomes" id="UP000887565"/>
    </source>
</evidence>
<dbReference type="WBParaSite" id="nRc.2.0.1.t22906-RA">
    <property type="protein sequence ID" value="nRc.2.0.1.t22906-RA"/>
    <property type="gene ID" value="nRc.2.0.1.g22906"/>
</dbReference>
<comment type="similarity">
    <text evidence="1">Belongs to the WD repeat ESC family.</text>
</comment>
<evidence type="ECO:0000256" key="2">
    <source>
        <dbReference type="ARBA" id="ARBA00022574"/>
    </source>
</evidence>
<protein>
    <submittedName>
        <fullName evidence="8">Uncharacterized protein</fullName>
    </submittedName>
</protein>
<dbReference type="PROSITE" id="PS50082">
    <property type="entry name" value="WD_REPEATS_2"/>
    <property type="match status" value="2"/>
</dbReference>
<evidence type="ECO:0000313" key="8">
    <source>
        <dbReference type="WBParaSite" id="nRc.2.0.1.t22906-RA"/>
    </source>
</evidence>
<organism evidence="7 8">
    <name type="scientific">Romanomermis culicivorax</name>
    <name type="common">Nematode worm</name>
    <dbReference type="NCBI Taxonomy" id="13658"/>
    <lineage>
        <taxon>Eukaryota</taxon>
        <taxon>Metazoa</taxon>
        <taxon>Ecdysozoa</taxon>
        <taxon>Nematoda</taxon>
        <taxon>Enoplea</taxon>
        <taxon>Dorylaimia</taxon>
        <taxon>Mermithida</taxon>
        <taxon>Mermithoidea</taxon>
        <taxon>Mermithidae</taxon>
        <taxon>Romanomermis</taxon>
    </lineage>
</organism>
<dbReference type="Gene3D" id="2.130.10.10">
    <property type="entry name" value="YVTN repeat-like/Quinoprotein amine dehydrogenase"/>
    <property type="match status" value="1"/>
</dbReference>
<keyword evidence="4" id="KW-0805">Transcription regulation</keyword>
<dbReference type="PANTHER" id="PTHR10253">
    <property type="entry name" value="POLYCOMB PROTEIN"/>
    <property type="match status" value="1"/>
</dbReference>
<dbReference type="Pfam" id="PF00400">
    <property type="entry name" value="WD40"/>
    <property type="match status" value="2"/>
</dbReference>
<sequence>MLPCISITQFFRRFLAKKCCFAYVRVFAETHNQPLYGVAISPYVRNCTVMATVGHNRCTIYKLGEASIDLLFCFSDGKEDENFYCCSWLYEKNLGDHLVAVAGKRGVIHIISPKSRISLKELKGHGNAVNDLAIHPQKPDLLLSAGKDHTLRLWNFVTNVCVAMFNGVKGHCDEVLSCDFDLTGRNIASSGIDHMIKIWNIETNEKLQNAIESAEQYYENNKAFKTLKIDFPDFSTKDIHTNYVDCIKWLGDLILSKSCENIVSLWKPGDLTSLQFSKNETDVTKIRDYALKHCNIQIVGPKILYNAKCNALIRQIAFNVEGTILVAVCENATIWRWDLTS</sequence>
<dbReference type="AlphaFoldDB" id="A0A915JB74"/>
<proteinExistence type="inferred from homology"/>
<name>A0A915JB74_ROMCU</name>
<dbReference type="PROSITE" id="PS50294">
    <property type="entry name" value="WD_REPEATS_REGION"/>
    <property type="match status" value="2"/>
</dbReference>
<keyword evidence="2 6" id="KW-0853">WD repeat</keyword>